<keyword evidence="2" id="KW-0472">Membrane</keyword>
<feature type="transmembrane region" description="Helical" evidence="2">
    <location>
        <begin position="143"/>
        <end position="165"/>
    </location>
</feature>
<dbReference type="AlphaFoldDB" id="A0A0S4L9L4"/>
<dbReference type="EC" id="7.1.1.-" evidence="2"/>
<dbReference type="Pfam" id="PF00499">
    <property type="entry name" value="Oxidored_q3"/>
    <property type="match status" value="1"/>
</dbReference>
<comment type="catalytic activity">
    <reaction evidence="2">
        <text>a quinone + NADH + 5 H(+)(in) = a quinol + NAD(+) + 4 H(+)(out)</text>
        <dbReference type="Rhea" id="RHEA:57888"/>
        <dbReference type="ChEBI" id="CHEBI:15378"/>
        <dbReference type="ChEBI" id="CHEBI:24646"/>
        <dbReference type="ChEBI" id="CHEBI:57540"/>
        <dbReference type="ChEBI" id="CHEBI:57945"/>
        <dbReference type="ChEBI" id="CHEBI:132124"/>
    </reaction>
</comment>
<feature type="transmembrane region" description="Helical" evidence="2">
    <location>
        <begin position="89"/>
        <end position="109"/>
    </location>
</feature>
<sequence length="185" mass="19960">MSQLFFVYFAGMIIAASVLVVALKNPVYSALSLLVMFFHVAGLFITLHAEFLAAVQIIVYAGAILVLYLFVVMILNVKQDDRYHSQWRIAGFVCVPLLIEVMVLLSGGAETSTTGTRAAVASSAKTIAPDNTLAIGQTLFSTYLFPFEVASLVLLVAMIGAIVLAKREIGEQDNPSPMVRTKAAE</sequence>
<keyword evidence="3" id="KW-0560">Oxidoreductase</keyword>
<dbReference type="InterPro" id="IPR001457">
    <property type="entry name" value="NADH_UbQ/plastoQ_OxRdtase_su6"/>
</dbReference>
<dbReference type="OrthoDB" id="9814997at2"/>
<organism evidence="3 4">
    <name type="scientific">Candidatus Nitrospira nitrosa</name>
    <dbReference type="NCBI Taxonomy" id="1742972"/>
    <lineage>
        <taxon>Bacteria</taxon>
        <taxon>Pseudomonadati</taxon>
        <taxon>Nitrospirota</taxon>
        <taxon>Nitrospiria</taxon>
        <taxon>Nitrospirales</taxon>
        <taxon>Nitrospiraceae</taxon>
        <taxon>Nitrospira</taxon>
    </lineage>
</organism>
<dbReference type="GO" id="GO:0005886">
    <property type="term" value="C:plasma membrane"/>
    <property type="evidence" value="ECO:0007669"/>
    <property type="project" value="UniProtKB-SubCell"/>
</dbReference>
<reference evidence="3 4" key="1">
    <citation type="submission" date="2015-10" db="EMBL/GenBank/DDBJ databases">
        <authorList>
            <person name="Gilbert D.G."/>
        </authorList>
    </citation>
    <scope>NUCLEOTIDE SEQUENCE [LARGE SCALE GENOMIC DNA]</scope>
    <source>
        <strain evidence="3">COMA1</strain>
    </source>
</reference>
<dbReference type="Gene3D" id="1.20.120.1200">
    <property type="entry name" value="NADH-ubiquinone/plastoquinone oxidoreductase chain 6, subunit NuoJ"/>
    <property type="match status" value="1"/>
</dbReference>
<keyword evidence="2" id="KW-0812">Transmembrane</keyword>
<dbReference type="GO" id="GO:0016491">
    <property type="term" value="F:oxidoreductase activity"/>
    <property type="evidence" value="ECO:0007669"/>
    <property type="project" value="UniProtKB-KW"/>
</dbReference>
<gene>
    <name evidence="3" type="primary">nuoJ</name>
    <name evidence="3" type="ORF">COMA1_11573</name>
</gene>
<dbReference type="GO" id="GO:0008137">
    <property type="term" value="F:NADH dehydrogenase (ubiquinone) activity"/>
    <property type="evidence" value="ECO:0007669"/>
    <property type="project" value="UniProtKB-UniRule"/>
</dbReference>
<dbReference type="STRING" id="1742972.COMA1_11573"/>
<dbReference type="InterPro" id="IPR042106">
    <property type="entry name" value="Nuo/plastoQ_OxRdtase_6_NuoJ"/>
</dbReference>
<dbReference type="Proteomes" id="UP000199032">
    <property type="component" value="Unassembled WGS sequence"/>
</dbReference>
<dbReference type="EMBL" id="CZQA01000001">
    <property type="protein sequence ID" value="CUS34197.1"/>
    <property type="molecule type" value="Genomic_DNA"/>
</dbReference>
<feature type="transmembrane region" description="Helical" evidence="2">
    <location>
        <begin position="30"/>
        <end position="51"/>
    </location>
</feature>
<evidence type="ECO:0000256" key="1">
    <source>
        <dbReference type="ARBA" id="ARBA00005698"/>
    </source>
</evidence>
<keyword evidence="2" id="KW-0874">Quinone</keyword>
<accession>A0A0S4L9L4</accession>
<evidence type="ECO:0000313" key="4">
    <source>
        <dbReference type="Proteomes" id="UP000199032"/>
    </source>
</evidence>
<evidence type="ECO:0000256" key="2">
    <source>
        <dbReference type="RuleBase" id="RU004429"/>
    </source>
</evidence>
<name>A0A0S4L9L4_9BACT</name>
<keyword evidence="4" id="KW-1185">Reference proteome</keyword>
<proteinExistence type="inferred from homology"/>
<dbReference type="RefSeq" id="WP_090746023.1">
    <property type="nucleotide sequence ID" value="NZ_CZQA01000001.1"/>
</dbReference>
<evidence type="ECO:0000313" key="3">
    <source>
        <dbReference type="EMBL" id="CUS34197.1"/>
    </source>
</evidence>
<dbReference type="GO" id="GO:0048038">
    <property type="term" value="F:quinone binding"/>
    <property type="evidence" value="ECO:0007669"/>
    <property type="project" value="UniProtKB-UniRule"/>
</dbReference>
<comment type="similarity">
    <text evidence="1 2">Belongs to the complex I subunit 6 family.</text>
</comment>
<dbReference type="PANTHER" id="PTHR33269:SF17">
    <property type="entry name" value="NADH-UBIQUINONE OXIDOREDUCTASE CHAIN 6"/>
    <property type="match status" value="1"/>
</dbReference>
<dbReference type="PANTHER" id="PTHR33269">
    <property type="entry name" value="NADH-UBIQUINONE OXIDOREDUCTASE CHAIN 6"/>
    <property type="match status" value="1"/>
</dbReference>
<protein>
    <recommendedName>
        <fullName evidence="2">NADH-quinone oxidoreductase subunit J</fullName>
        <ecNumber evidence="2">7.1.1.-</ecNumber>
    </recommendedName>
</protein>
<comment type="subcellular location">
    <subcellularLocation>
        <location evidence="2">Cell membrane</location>
        <topology evidence="2">Multi-pass membrane protein</topology>
    </subcellularLocation>
</comment>
<keyword evidence="2" id="KW-1133">Transmembrane helix</keyword>
<comment type="function">
    <text evidence="2">NDH-1 shuttles electrons from NADH, via FMN and iron-sulfur (Fe-S) centers, to quinones in the respiratory chain. Couples the redox reaction to proton translocation (for every two electrons transferred, four hydrogen ions are translocated across the cytoplasmic membrane), and thus conserves the redox energy in a proton gradient.</text>
</comment>
<feature type="transmembrane region" description="Helical" evidence="2">
    <location>
        <begin position="6"/>
        <end position="23"/>
    </location>
</feature>
<feature type="transmembrane region" description="Helical" evidence="2">
    <location>
        <begin position="57"/>
        <end position="77"/>
    </location>
</feature>
<keyword evidence="2" id="KW-1003">Cell membrane</keyword>
<keyword evidence="2" id="KW-0520">NAD</keyword>